<name>A0A3P2RED3_WEIVI</name>
<dbReference type="GO" id="GO:0003743">
    <property type="term" value="F:translation initiation factor activity"/>
    <property type="evidence" value="ECO:0007669"/>
    <property type="project" value="UniProtKB-UniRule"/>
</dbReference>
<protein>
    <recommendedName>
        <fullName evidence="4 5">Translation initiation factor IF-3</fullName>
    </recommendedName>
</protein>
<dbReference type="PANTHER" id="PTHR10938">
    <property type="entry name" value="TRANSLATION INITIATION FACTOR IF-3"/>
    <property type="match status" value="1"/>
</dbReference>
<comment type="similarity">
    <text evidence="1 4 6">Belongs to the IF-3 family.</text>
</comment>
<dbReference type="RefSeq" id="WP_124943674.1">
    <property type="nucleotide sequence ID" value="NZ_RHGY01000008.1"/>
</dbReference>
<keyword evidence="2 4" id="KW-0396">Initiation factor</keyword>
<dbReference type="NCBIfam" id="TIGR00168">
    <property type="entry name" value="infC"/>
    <property type="match status" value="1"/>
</dbReference>
<dbReference type="SUPFAM" id="SSF55200">
    <property type="entry name" value="Translation initiation factor IF3, C-terminal domain"/>
    <property type="match status" value="1"/>
</dbReference>
<dbReference type="InterPro" id="IPR036787">
    <property type="entry name" value="T_IF-3_N_sf"/>
</dbReference>
<dbReference type="InterPro" id="IPR019815">
    <property type="entry name" value="Translation_initiation_fac_3_C"/>
</dbReference>
<reference evidence="9 10" key="1">
    <citation type="submission" date="2018-10" db="EMBL/GenBank/DDBJ databases">
        <title>Draft genome sequence of Weissella viridescens UCO-SMC3.</title>
        <authorList>
            <person name="Garcia-Cancino A."/>
            <person name="Espinoza-Monje M."/>
            <person name="Albarracin L."/>
            <person name="Garcia-Castillo V."/>
            <person name="Campos-Martin J."/>
            <person name="Nakano Y."/>
            <person name="Guitierrez-Zamorano C."/>
            <person name="Ikeda-Ohtsubo W."/>
            <person name="Morita H."/>
            <person name="Kitazawa H."/>
            <person name="Villena J."/>
        </authorList>
    </citation>
    <scope>NUCLEOTIDE SEQUENCE [LARGE SCALE GENOMIC DNA]</scope>
    <source>
        <strain evidence="9 10">UCO-SMC3</strain>
    </source>
</reference>
<keyword evidence="4" id="KW-0963">Cytoplasm</keyword>
<comment type="function">
    <text evidence="4 6">IF-3 binds to the 30S ribosomal subunit and shifts the equilibrium between 70S ribosomes and their 50S and 30S subunits in favor of the free subunits, thus enhancing the availability of 30S subunits on which protein synthesis initiation begins.</text>
</comment>
<evidence type="ECO:0000256" key="3">
    <source>
        <dbReference type="ARBA" id="ARBA00022917"/>
    </source>
</evidence>
<dbReference type="Pfam" id="PF05198">
    <property type="entry name" value="IF3_N"/>
    <property type="match status" value="1"/>
</dbReference>
<dbReference type="OrthoDB" id="9806014at2"/>
<evidence type="ECO:0000256" key="1">
    <source>
        <dbReference type="ARBA" id="ARBA00005439"/>
    </source>
</evidence>
<dbReference type="FunFam" id="3.30.110.10:FF:000001">
    <property type="entry name" value="Translation initiation factor IF-3"/>
    <property type="match status" value="1"/>
</dbReference>
<dbReference type="InterPro" id="IPR036788">
    <property type="entry name" value="T_IF-3_C_sf"/>
</dbReference>
<dbReference type="Pfam" id="PF00707">
    <property type="entry name" value="IF3_C"/>
    <property type="match status" value="1"/>
</dbReference>
<accession>A0A3P2RED3</accession>
<comment type="caution">
    <text evidence="9">The sequence shown here is derived from an EMBL/GenBank/DDBJ whole genome shotgun (WGS) entry which is preliminary data.</text>
</comment>
<dbReference type="FunFam" id="3.10.20.80:FF:000001">
    <property type="entry name" value="Translation initiation factor IF-3"/>
    <property type="match status" value="1"/>
</dbReference>
<evidence type="ECO:0000313" key="9">
    <source>
        <dbReference type="EMBL" id="RRG17541.1"/>
    </source>
</evidence>
<dbReference type="PROSITE" id="PS00938">
    <property type="entry name" value="IF3"/>
    <property type="match status" value="1"/>
</dbReference>
<feature type="domain" description="Translation initiation factor 3 N-terminal" evidence="8">
    <location>
        <begin position="38"/>
        <end position="106"/>
    </location>
</feature>
<evidence type="ECO:0000256" key="5">
    <source>
        <dbReference type="NCBIfam" id="TIGR00168"/>
    </source>
</evidence>
<evidence type="ECO:0000313" key="10">
    <source>
        <dbReference type="Proteomes" id="UP000275836"/>
    </source>
</evidence>
<evidence type="ECO:0000256" key="4">
    <source>
        <dbReference type="HAMAP-Rule" id="MF_00080"/>
    </source>
</evidence>
<dbReference type="Gene3D" id="3.10.20.80">
    <property type="entry name" value="Translation initiation factor 3 (IF-3), N-terminal domain"/>
    <property type="match status" value="1"/>
</dbReference>
<dbReference type="HAMAP" id="MF_00080">
    <property type="entry name" value="IF_3"/>
    <property type="match status" value="1"/>
</dbReference>
<dbReference type="InterPro" id="IPR001288">
    <property type="entry name" value="Translation_initiation_fac_3"/>
</dbReference>
<dbReference type="Proteomes" id="UP000275836">
    <property type="component" value="Unassembled WGS sequence"/>
</dbReference>
<sequence length="201" mass="23079">MQYTVSRFYYTFISCQVLSEVRTIANARQPQQQQKDLINDRIRAHEVRLITDDGDQGVIPKDEAQKMADDAELDLVLVQATAKPPVAKIMDYGKFKFDSQKKQREQRKNQKTVSVKEIRLSPTIDDNDFNTKEKAATKFLEKGNKVKVSIRFRGRAITHKEIGREVMNRFAEDLQGIAKVEARAKMEGRSMSMVLAPKETK</sequence>
<evidence type="ECO:0000259" key="7">
    <source>
        <dbReference type="Pfam" id="PF00707"/>
    </source>
</evidence>
<dbReference type="GO" id="GO:0043022">
    <property type="term" value="F:ribosome binding"/>
    <property type="evidence" value="ECO:0007669"/>
    <property type="project" value="UniProtKB-ARBA"/>
</dbReference>
<dbReference type="GO" id="GO:0032790">
    <property type="term" value="P:ribosome disassembly"/>
    <property type="evidence" value="ECO:0007669"/>
    <property type="project" value="TreeGrafter"/>
</dbReference>
<dbReference type="Gene3D" id="3.30.110.10">
    <property type="entry name" value="Translation initiation factor 3 (IF-3), C-terminal domain"/>
    <property type="match status" value="1"/>
</dbReference>
<proteinExistence type="inferred from homology"/>
<dbReference type="InterPro" id="IPR019814">
    <property type="entry name" value="Translation_initiation_fac_3_N"/>
</dbReference>
<dbReference type="InterPro" id="IPR019813">
    <property type="entry name" value="Translation_initiation_fac3_CS"/>
</dbReference>
<comment type="subunit">
    <text evidence="4 6">Monomer.</text>
</comment>
<keyword evidence="3 4" id="KW-0648">Protein biosynthesis</keyword>
<organism evidence="9 10">
    <name type="scientific">Weissella viridescens</name>
    <name type="common">Lactobacillus viridescens</name>
    <dbReference type="NCBI Taxonomy" id="1629"/>
    <lineage>
        <taxon>Bacteria</taxon>
        <taxon>Bacillati</taxon>
        <taxon>Bacillota</taxon>
        <taxon>Bacilli</taxon>
        <taxon>Lactobacillales</taxon>
        <taxon>Lactobacillaceae</taxon>
        <taxon>Weissella</taxon>
    </lineage>
</organism>
<dbReference type="PANTHER" id="PTHR10938:SF0">
    <property type="entry name" value="TRANSLATION INITIATION FACTOR IF-3, MITOCHONDRIAL"/>
    <property type="match status" value="1"/>
</dbReference>
<evidence type="ECO:0000256" key="6">
    <source>
        <dbReference type="RuleBase" id="RU000646"/>
    </source>
</evidence>
<dbReference type="GO" id="GO:0005829">
    <property type="term" value="C:cytosol"/>
    <property type="evidence" value="ECO:0007669"/>
    <property type="project" value="TreeGrafter"/>
</dbReference>
<feature type="domain" description="Translation initiation factor 3 C-terminal" evidence="7">
    <location>
        <begin position="113"/>
        <end position="198"/>
    </location>
</feature>
<evidence type="ECO:0000256" key="2">
    <source>
        <dbReference type="ARBA" id="ARBA00022540"/>
    </source>
</evidence>
<gene>
    <name evidence="4 9" type="primary">infC</name>
    <name evidence="9" type="ORF">D3P96_07130</name>
</gene>
<dbReference type="GO" id="GO:0016020">
    <property type="term" value="C:membrane"/>
    <property type="evidence" value="ECO:0007669"/>
    <property type="project" value="TreeGrafter"/>
</dbReference>
<evidence type="ECO:0000259" key="8">
    <source>
        <dbReference type="Pfam" id="PF05198"/>
    </source>
</evidence>
<dbReference type="AlphaFoldDB" id="A0A3P2RED3"/>
<dbReference type="EMBL" id="RHGY01000008">
    <property type="protein sequence ID" value="RRG17541.1"/>
    <property type="molecule type" value="Genomic_DNA"/>
</dbReference>
<comment type="subcellular location">
    <subcellularLocation>
        <location evidence="4 6">Cytoplasm</location>
    </subcellularLocation>
</comment>
<dbReference type="SUPFAM" id="SSF54364">
    <property type="entry name" value="Translation initiation factor IF3, N-terminal domain"/>
    <property type="match status" value="1"/>
</dbReference>